<keyword evidence="3" id="KW-1185">Reference proteome</keyword>
<accession>A0A365HDN9</accession>
<dbReference type="InterPro" id="IPR007995">
    <property type="entry name" value="DUF742"/>
</dbReference>
<evidence type="ECO:0008006" key="4">
    <source>
        <dbReference type="Google" id="ProtNLM"/>
    </source>
</evidence>
<sequence length="124" mass="13873">MESPKERRIGSDAGPLVRPYALTGGRTRPQGKRLDLVTILVATGAVSDEWARMSRDQRRLLELCRTPHTVADLTSQLDLPLGVVQVLLADLYRQGLLEEHAETPLTARPDPRLLQRVLDDLRSL</sequence>
<dbReference type="PANTHER" id="PTHR36221:SF1">
    <property type="entry name" value="DUF742 DOMAIN-CONTAINING PROTEIN"/>
    <property type="match status" value="1"/>
</dbReference>
<dbReference type="EMBL" id="QLYX01000001">
    <property type="protein sequence ID" value="RAY17036.1"/>
    <property type="molecule type" value="Genomic_DNA"/>
</dbReference>
<dbReference type="PANTHER" id="PTHR36221">
    <property type="entry name" value="DUF742 DOMAIN-CONTAINING PROTEIN"/>
    <property type="match status" value="1"/>
</dbReference>
<dbReference type="AlphaFoldDB" id="A0A365HDN9"/>
<dbReference type="Pfam" id="PF05331">
    <property type="entry name" value="DUF742"/>
    <property type="match status" value="1"/>
</dbReference>
<dbReference type="OrthoDB" id="3296462at2"/>
<feature type="region of interest" description="Disordered" evidence="1">
    <location>
        <begin position="1"/>
        <end position="24"/>
    </location>
</feature>
<dbReference type="Proteomes" id="UP000251891">
    <property type="component" value="Unassembled WGS sequence"/>
</dbReference>
<name>A0A365HDN9_9ACTN</name>
<evidence type="ECO:0000313" key="2">
    <source>
        <dbReference type="EMBL" id="RAY17036.1"/>
    </source>
</evidence>
<feature type="compositionally biased region" description="Basic and acidic residues" evidence="1">
    <location>
        <begin position="1"/>
        <end position="10"/>
    </location>
</feature>
<proteinExistence type="predicted"/>
<protein>
    <recommendedName>
        <fullName evidence="4">DUF742 domain-containing protein</fullName>
    </recommendedName>
</protein>
<gene>
    <name evidence="2" type="ORF">DPM19_02410</name>
</gene>
<reference evidence="2 3" key="1">
    <citation type="submission" date="2018-06" db="EMBL/GenBank/DDBJ databases">
        <title>Actinomadura craniellae sp. nov. isolated from marine sponge Craniella sp.</title>
        <authorList>
            <person name="Li L."/>
            <person name="Xu Q.H."/>
            <person name="Lin H.W."/>
            <person name="Lu Y.H."/>
        </authorList>
    </citation>
    <scope>NUCLEOTIDE SEQUENCE [LARGE SCALE GENOMIC DNA]</scope>
    <source>
        <strain evidence="2 3">LHW63021</strain>
    </source>
</reference>
<comment type="caution">
    <text evidence="2">The sequence shown here is derived from an EMBL/GenBank/DDBJ whole genome shotgun (WGS) entry which is preliminary data.</text>
</comment>
<evidence type="ECO:0000256" key="1">
    <source>
        <dbReference type="SAM" id="MobiDB-lite"/>
    </source>
</evidence>
<evidence type="ECO:0000313" key="3">
    <source>
        <dbReference type="Proteomes" id="UP000251891"/>
    </source>
</evidence>
<organism evidence="2 3">
    <name type="scientific">Actinomadura craniellae</name>
    <dbReference type="NCBI Taxonomy" id="2231787"/>
    <lineage>
        <taxon>Bacteria</taxon>
        <taxon>Bacillati</taxon>
        <taxon>Actinomycetota</taxon>
        <taxon>Actinomycetes</taxon>
        <taxon>Streptosporangiales</taxon>
        <taxon>Thermomonosporaceae</taxon>
        <taxon>Actinomadura</taxon>
    </lineage>
</organism>
<dbReference type="RefSeq" id="WP_111863090.1">
    <property type="nucleotide sequence ID" value="NZ_QLYX01000001.1"/>
</dbReference>